<dbReference type="AlphaFoldDB" id="A0A2N2EA22"/>
<sequence>MKYGELNLGQIEAIVNKLGGMESALRFLRGETLVSEPEKKWREENGIIYFSLTSDGATGEQWIIRLESKDFRVSDYAKSILCSKSFKPTNGVTYEIAVLKGEIFSDNDRITKNIRKEAKNRKLSTPNAEAACLFREKFSDKELEAMGLYWIVVMHEPIKDSDGDPLLLSAGRDGSGSWLDADCGGSGSRWVRGGGFAFVLSQVSGS</sequence>
<evidence type="ECO:0000313" key="1">
    <source>
        <dbReference type="EMBL" id="PKM91528.1"/>
    </source>
</evidence>
<name>A0A2N2EA22_9BACT</name>
<proteinExistence type="predicted"/>
<dbReference type="EMBL" id="PHAI01000002">
    <property type="protein sequence ID" value="PKM91528.1"/>
    <property type="molecule type" value="Genomic_DNA"/>
</dbReference>
<gene>
    <name evidence="1" type="ORF">CVU82_02955</name>
</gene>
<accession>A0A2N2EA22</accession>
<organism evidence="1 2">
    <name type="scientific">Candidatus Falkowbacteria bacterium HGW-Falkowbacteria-1</name>
    <dbReference type="NCBI Taxonomy" id="2013768"/>
    <lineage>
        <taxon>Bacteria</taxon>
        <taxon>Candidatus Falkowiibacteriota</taxon>
    </lineage>
</organism>
<protein>
    <submittedName>
        <fullName evidence="1">Uncharacterized protein</fullName>
    </submittedName>
</protein>
<reference evidence="1 2" key="1">
    <citation type="journal article" date="2017" name="ISME J.">
        <title>Potential for microbial H2 and metal transformations associated with novel bacteria and archaea in deep terrestrial subsurface sediments.</title>
        <authorList>
            <person name="Hernsdorf A.W."/>
            <person name="Amano Y."/>
            <person name="Miyakawa K."/>
            <person name="Ise K."/>
            <person name="Suzuki Y."/>
            <person name="Anantharaman K."/>
            <person name="Probst A."/>
            <person name="Burstein D."/>
            <person name="Thomas B.C."/>
            <person name="Banfield J.F."/>
        </authorList>
    </citation>
    <scope>NUCLEOTIDE SEQUENCE [LARGE SCALE GENOMIC DNA]</scope>
    <source>
        <strain evidence="1">HGW-Falkowbacteria-1</strain>
    </source>
</reference>
<evidence type="ECO:0000313" key="2">
    <source>
        <dbReference type="Proteomes" id="UP000233517"/>
    </source>
</evidence>
<dbReference type="Proteomes" id="UP000233517">
    <property type="component" value="Unassembled WGS sequence"/>
</dbReference>
<comment type="caution">
    <text evidence="1">The sequence shown here is derived from an EMBL/GenBank/DDBJ whole genome shotgun (WGS) entry which is preliminary data.</text>
</comment>